<sequence>MLPLDGEWLPPDDDWPPPEVPDPEEVFPPPLPPPVDSCPEPPAESPPELWPAADSRPLRTWWPALAPAPSRNASVNVCPEFLSALTPSSAPLLTVRPTSNPFWAPKLMFTDCAMTSEIMAWSAETAGSLAVSSAASRTCFAASLMIFRTIARVAAVAAATPISDRPNVNGAAAWAAMISAARIANWAITATFMPMTRPAATSRATAMVSAAVRASAKYPEPEPPLNFSQVVLKPSIESPEFWDTTLPAAVTPRCWSSSTPEAKFRHCWADSRNLSSSAVGQLNPSISRTHSSASGSINDTAGISRQARGQEEGVERKGLRRGTGRAARAGAPRGTAEGAAQGTP</sequence>
<feature type="compositionally biased region" description="Low complexity" evidence="1">
    <location>
        <begin position="324"/>
        <end position="344"/>
    </location>
</feature>
<proteinExistence type="predicted"/>
<evidence type="ECO:0000313" key="2">
    <source>
        <dbReference type="EMBL" id="PNE37241.1"/>
    </source>
</evidence>
<evidence type="ECO:0000256" key="1">
    <source>
        <dbReference type="SAM" id="MobiDB-lite"/>
    </source>
</evidence>
<feature type="compositionally biased region" description="Polar residues" evidence="1">
    <location>
        <begin position="278"/>
        <end position="303"/>
    </location>
</feature>
<feature type="compositionally biased region" description="Basic and acidic residues" evidence="1">
    <location>
        <begin position="308"/>
        <end position="317"/>
    </location>
</feature>
<name>A0A2N8P898_STRNR</name>
<accession>A0A2N8P898</accession>
<comment type="caution">
    <text evidence="2">The sequence shown here is derived from an EMBL/GenBank/DDBJ whole genome shotgun (WGS) entry which is preliminary data.</text>
</comment>
<protein>
    <submittedName>
        <fullName evidence="2">Uncharacterized protein</fullName>
    </submittedName>
</protein>
<keyword evidence="3" id="KW-1185">Reference proteome</keyword>
<feature type="region of interest" description="Disordered" evidence="1">
    <location>
        <begin position="1"/>
        <end position="51"/>
    </location>
</feature>
<feature type="compositionally biased region" description="Pro residues" evidence="1">
    <location>
        <begin position="26"/>
        <end position="49"/>
    </location>
</feature>
<feature type="region of interest" description="Disordered" evidence="1">
    <location>
        <begin position="278"/>
        <end position="344"/>
    </location>
</feature>
<feature type="compositionally biased region" description="Acidic residues" evidence="1">
    <location>
        <begin position="10"/>
        <end position="25"/>
    </location>
</feature>
<gene>
    <name evidence="2" type="ORF">AOB60_22995</name>
</gene>
<reference evidence="3" key="1">
    <citation type="submission" date="2015-09" db="EMBL/GenBank/DDBJ databases">
        <authorList>
            <person name="Graham D.E."/>
            <person name="Mahan K.M."/>
            <person name="Klingeman D.M."/>
            <person name="Fida T."/>
            <person name="Giannone R.J."/>
            <person name="Hettich R.L."/>
            <person name="Parry R.J."/>
            <person name="Spain J.C."/>
        </authorList>
    </citation>
    <scope>NUCLEOTIDE SEQUENCE [LARGE SCALE GENOMIC DNA]</scope>
    <source>
        <strain evidence="3">JCM 4701</strain>
    </source>
</reference>
<evidence type="ECO:0000313" key="3">
    <source>
        <dbReference type="Proteomes" id="UP000236047"/>
    </source>
</evidence>
<dbReference type="Proteomes" id="UP000236047">
    <property type="component" value="Unassembled WGS sequence"/>
</dbReference>
<dbReference type="EMBL" id="LJSN01000003">
    <property type="protein sequence ID" value="PNE37241.1"/>
    <property type="molecule type" value="Genomic_DNA"/>
</dbReference>
<organism evidence="2 3">
    <name type="scientific">Streptomyces noursei</name>
    <name type="common">Streptomyces albulus</name>
    <dbReference type="NCBI Taxonomy" id="1971"/>
    <lineage>
        <taxon>Bacteria</taxon>
        <taxon>Bacillati</taxon>
        <taxon>Actinomycetota</taxon>
        <taxon>Actinomycetes</taxon>
        <taxon>Kitasatosporales</taxon>
        <taxon>Streptomycetaceae</taxon>
        <taxon>Streptomyces</taxon>
    </lineage>
</organism>
<dbReference type="AlphaFoldDB" id="A0A2N8P898"/>